<feature type="transmembrane region" description="Helical" evidence="6">
    <location>
        <begin position="28"/>
        <end position="48"/>
    </location>
</feature>
<comment type="subcellular location">
    <subcellularLocation>
        <location evidence="1">Cell membrane</location>
        <topology evidence="1">Multi-pass membrane protein</topology>
    </subcellularLocation>
</comment>
<feature type="transmembrane region" description="Helical" evidence="6">
    <location>
        <begin position="125"/>
        <end position="146"/>
    </location>
</feature>
<accession>A0A543J0Z4</accession>
<dbReference type="GO" id="GO:0022857">
    <property type="term" value="F:transmembrane transporter activity"/>
    <property type="evidence" value="ECO:0007669"/>
    <property type="project" value="InterPro"/>
</dbReference>
<dbReference type="OrthoDB" id="9781469at2"/>
<dbReference type="Proteomes" id="UP000319213">
    <property type="component" value="Unassembled WGS sequence"/>
</dbReference>
<dbReference type="EMBL" id="VFPQ01000001">
    <property type="protein sequence ID" value="TQM76490.1"/>
    <property type="molecule type" value="Genomic_DNA"/>
</dbReference>
<keyword evidence="9" id="KW-1185">Reference proteome</keyword>
<feature type="transmembrane region" description="Helical" evidence="6">
    <location>
        <begin position="372"/>
        <end position="398"/>
    </location>
</feature>
<evidence type="ECO:0000313" key="8">
    <source>
        <dbReference type="EMBL" id="TQM76490.1"/>
    </source>
</evidence>
<feature type="transmembrane region" description="Helical" evidence="6">
    <location>
        <begin position="316"/>
        <end position="336"/>
    </location>
</feature>
<reference evidence="8 9" key="1">
    <citation type="submission" date="2019-06" db="EMBL/GenBank/DDBJ databases">
        <title>Sequencing the genomes of 1000 actinobacteria strains.</title>
        <authorList>
            <person name="Klenk H.-P."/>
        </authorList>
    </citation>
    <scope>NUCLEOTIDE SEQUENCE [LARGE SCALE GENOMIC DNA]</scope>
    <source>
        <strain evidence="8 9">DSM 43186</strain>
    </source>
</reference>
<evidence type="ECO:0000259" key="7">
    <source>
        <dbReference type="PROSITE" id="PS50850"/>
    </source>
</evidence>
<dbReference type="InterPro" id="IPR020846">
    <property type="entry name" value="MFS_dom"/>
</dbReference>
<feature type="transmembrane region" description="Helical" evidence="6">
    <location>
        <begin position="96"/>
        <end position="113"/>
    </location>
</feature>
<feature type="transmembrane region" description="Helical" evidence="6">
    <location>
        <begin position="477"/>
        <end position="497"/>
    </location>
</feature>
<feature type="transmembrane region" description="Helical" evidence="6">
    <location>
        <begin position="284"/>
        <end position="304"/>
    </location>
</feature>
<feature type="transmembrane region" description="Helical" evidence="6">
    <location>
        <begin position="240"/>
        <end position="263"/>
    </location>
</feature>
<sequence>MSKPTAQPSEQSATAAPEPQAPPNPRRWWILLVLCLSLLVLVVDDTVLNLAIPSLMRELGATPSDVQWVIDAYVLVFGGLLLTSGSLSDRYGRRRVLVIGLAVFGAASLLSTLSQEPWQLVAGRALMGLGAALVMPNTLSILITVFDERERRKAIAAWSAVAMVGVIAGPTLGGLLLRDYFWGAVFLINVPIAIVAIVAALTLMPESRGTVRGLDPLGVVLSIVGMGSLVWTIINGPVHGWAANGVPVAAVLAVAALVAFVVWERRVPHPMLPLGLFRERSFRGACLSIVLLSFGAGALLLALTQYLQFVLGYDPLAAGLALLPYAVAAAVSNGIGAGLGRRVSNRTLIVLGLAIVAAGFAVIGSLDLGDGYGTLVAGLLIAGVGGGLAGPAAYTTLMGAVPQEHAGVGSALNDTVQQVGYALSIAVLGSVLAGVYRAAMPATVPDAARESIAGGVALGDPGLVRTAKEAFLEAMSVGAYVSVGFALASALVALVLLRTVRPDKV</sequence>
<dbReference type="Gene3D" id="1.20.1250.20">
    <property type="entry name" value="MFS general substrate transporter like domains"/>
    <property type="match status" value="2"/>
</dbReference>
<dbReference type="CDD" id="cd17321">
    <property type="entry name" value="MFS_MMR_MDR_like"/>
    <property type="match status" value="1"/>
</dbReference>
<evidence type="ECO:0000256" key="2">
    <source>
        <dbReference type="ARBA" id="ARBA00022692"/>
    </source>
</evidence>
<proteinExistence type="predicted"/>
<dbReference type="PANTHER" id="PTHR42718:SF42">
    <property type="entry name" value="EXPORT PROTEIN"/>
    <property type="match status" value="1"/>
</dbReference>
<dbReference type="PROSITE" id="PS50850">
    <property type="entry name" value="MFS"/>
    <property type="match status" value="1"/>
</dbReference>
<evidence type="ECO:0000256" key="3">
    <source>
        <dbReference type="ARBA" id="ARBA00022989"/>
    </source>
</evidence>
<feature type="transmembrane region" description="Helical" evidence="6">
    <location>
        <begin position="216"/>
        <end position="234"/>
    </location>
</feature>
<feature type="transmembrane region" description="Helical" evidence="6">
    <location>
        <begin position="348"/>
        <end position="366"/>
    </location>
</feature>
<evidence type="ECO:0000256" key="5">
    <source>
        <dbReference type="SAM" id="MobiDB-lite"/>
    </source>
</evidence>
<feature type="transmembrane region" description="Helical" evidence="6">
    <location>
        <begin position="181"/>
        <end position="204"/>
    </location>
</feature>
<feature type="compositionally biased region" description="Polar residues" evidence="5">
    <location>
        <begin position="1"/>
        <end position="14"/>
    </location>
</feature>
<dbReference type="GO" id="GO:0005886">
    <property type="term" value="C:plasma membrane"/>
    <property type="evidence" value="ECO:0007669"/>
    <property type="project" value="UniProtKB-SubCell"/>
</dbReference>
<comment type="caution">
    <text evidence="8">The sequence shown here is derived from an EMBL/GenBank/DDBJ whole genome shotgun (WGS) entry which is preliminary data.</text>
</comment>
<dbReference type="AlphaFoldDB" id="A0A543J0Z4"/>
<evidence type="ECO:0000256" key="4">
    <source>
        <dbReference type="ARBA" id="ARBA00023136"/>
    </source>
</evidence>
<dbReference type="SUPFAM" id="SSF103473">
    <property type="entry name" value="MFS general substrate transporter"/>
    <property type="match status" value="1"/>
</dbReference>
<evidence type="ECO:0000256" key="6">
    <source>
        <dbReference type="SAM" id="Phobius"/>
    </source>
</evidence>
<dbReference type="InterPro" id="IPR011701">
    <property type="entry name" value="MFS"/>
</dbReference>
<keyword evidence="2 6" id="KW-0812">Transmembrane</keyword>
<dbReference type="InterPro" id="IPR036259">
    <property type="entry name" value="MFS_trans_sf"/>
</dbReference>
<gene>
    <name evidence="8" type="ORF">FHX40_3225</name>
</gene>
<evidence type="ECO:0000313" key="9">
    <source>
        <dbReference type="Proteomes" id="UP000319213"/>
    </source>
</evidence>
<feature type="transmembrane region" description="Helical" evidence="6">
    <location>
        <begin position="419"/>
        <end position="439"/>
    </location>
</feature>
<protein>
    <submittedName>
        <fullName evidence="8">EmrB/QacA subfamily drug resistance transporter</fullName>
    </submittedName>
</protein>
<name>A0A543J0Z4_9ACTN</name>
<feature type="region of interest" description="Disordered" evidence="5">
    <location>
        <begin position="1"/>
        <end position="21"/>
    </location>
</feature>
<keyword evidence="3 6" id="KW-1133">Transmembrane helix</keyword>
<feature type="domain" description="Major facilitator superfamily (MFS) profile" evidence="7">
    <location>
        <begin position="30"/>
        <end position="501"/>
    </location>
</feature>
<dbReference type="Pfam" id="PF07690">
    <property type="entry name" value="MFS_1"/>
    <property type="match status" value="1"/>
</dbReference>
<dbReference type="RefSeq" id="WP_142260368.1">
    <property type="nucleotide sequence ID" value="NZ_BMPV01000001.1"/>
</dbReference>
<feature type="transmembrane region" description="Helical" evidence="6">
    <location>
        <begin position="68"/>
        <end position="84"/>
    </location>
</feature>
<organism evidence="8 9">
    <name type="scientific">Thermopolyspora flexuosa</name>
    <dbReference type="NCBI Taxonomy" id="103836"/>
    <lineage>
        <taxon>Bacteria</taxon>
        <taxon>Bacillati</taxon>
        <taxon>Actinomycetota</taxon>
        <taxon>Actinomycetes</taxon>
        <taxon>Streptosporangiales</taxon>
        <taxon>Streptosporangiaceae</taxon>
        <taxon>Thermopolyspora</taxon>
    </lineage>
</organism>
<feature type="transmembrane region" description="Helical" evidence="6">
    <location>
        <begin position="155"/>
        <end position="175"/>
    </location>
</feature>
<evidence type="ECO:0000256" key="1">
    <source>
        <dbReference type="ARBA" id="ARBA00004651"/>
    </source>
</evidence>
<keyword evidence="4 6" id="KW-0472">Membrane</keyword>
<dbReference type="PANTHER" id="PTHR42718">
    <property type="entry name" value="MAJOR FACILITATOR SUPERFAMILY MULTIDRUG TRANSPORTER MFSC"/>
    <property type="match status" value="1"/>
</dbReference>